<evidence type="ECO:0000256" key="2">
    <source>
        <dbReference type="ARBA" id="ARBA00022448"/>
    </source>
</evidence>
<dbReference type="SUPFAM" id="SSF52540">
    <property type="entry name" value="P-loop containing nucleoside triphosphate hydrolases"/>
    <property type="match status" value="1"/>
</dbReference>
<evidence type="ECO:0000256" key="4">
    <source>
        <dbReference type="ARBA" id="ARBA00022496"/>
    </source>
</evidence>
<keyword evidence="10" id="KW-1185">Reference proteome</keyword>
<evidence type="ECO:0000256" key="3">
    <source>
        <dbReference type="ARBA" id="ARBA00022475"/>
    </source>
</evidence>
<evidence type="ECO:0000259" key="8">
    <source>
        <dbReference type="SMART" id="SM00382"/>
    </source>
</evidence>
<dbReference type="Gene3D" id="3.40.50.300">
    <property type="entry name" value="P-loop containing nucleotide triphosphate hydrolases"/>
    <property type="match status" value="2"/>
</dbReference>
<accession>A0ABV0BUH1</accession>
<dbReference type="InterPro" id="IPR038729">
    <property type="entry name" value="Rad50/SbcC_AAA"/>
</dbReference>
<keyword evidence="6" id="KW-0406">Ion transport</keyword>
<name>A0ABV0BUH1_9SPHI</name>
<keyword evidence="5" id="KW-0408">Iron</keyword>
<dbReference type="InterPro" id="IPR027417">
    <property type="entry name" value="P-loop_NTPase"/>
</dbReference>
<feature type="domain" description="AAA+ ATPase" evidence="8">
    <location>
        <begin position="35"/>
        <end position="209"/>
    </location>
</feature>
<gene>
    <name evidence="9" type="ORF">ABE541_13785</name>
</gene>
<dbReference type="InterPro" id="IPR051535">
    <property type="entry name" value="Siderophore_ABC-ATPase"/>
</dbReference>
<comment type="caution">
    <text evidence="9">The sequence shown here is derived from an EMBL/GenBank/DDBJ whole genome shotgun (WGS) entry which is preliminary data.</text>
</comment>
<evidence type="ECO:0000313" key="10">
    <source>
        <dbReference type="Proteomes" id="UP001409291"/>
    </source>
</evidence>
<keyword evidence="2" id="KW-0813">Transport</keyword>
<evidence type="ECO:0000256" key="1">
    <source>
        <dbReference type="ARBA" id="ARBA00004202"/>
    </source>
</evidence>
<keyword evidence="7" id="KW-0472">Membrane</keyword>
<organism evidence="9 10">
    <name type="scientific">Sphingobacterium kitahiroshimense</name>
    <dbReference type="NCBI Taxonomy" id="470446"/>
    <lineage>
        <taxon>Bacteria</taxon>
        <taxon>Pseudomonadati</taxon>
        <taxon>Bacteroidota</taxon>
        <taxon>Sphingobacteriia</taxon>
        <taxon>Sphingobacteriales</taxon>
        <taxon>Sphingobacteriaceae</taxon>
        <taxon>Sphingobacterium</taxon>
    </lineage>
</organism>
<dbReference type="Proteomes" id="UP001409291">
    <property type="component" value="Unassembled WGS sequence"/>
</dbReference>
<sequence>MLYLKSVENTKPHVDRISYPYNIPSIHSLDKLTFRSPVTFIVGDNGSGKSTFIESIAIKSGFNAEGGSLNFNFSTKESHSNLYEDIKLIRGPYRFRDGYFLRAESFFNVASEIDNLYEGDQAKLEEAYGQSLHQCSHGESFLALMHNRLSGKGFYIFDEPESALSFDSQLNMMIRIKELVDQNSQFIIATHSPILLSYPDSEIYKVRDSGLELTHYEETEQFKLTKLFINNYRQILNELGL</sequence>
<reference evidence="9 10" key="1">
    <citation type="submission" date="2024-04" db="EMBL/GenBank/DDBJ databases">
        <title>WGS of bacteria from Torrens River.</title>
        <authorList>
            <person name="Wyrsch E.R."/>
            <person name="Drigo B."/>
        </authorList>
    </citation>
    <scope>NUCLEOTIDE SEQUENCE [LARGE SCALE GENOMIC DNA]</scope>
    <source>
        <strain evidence="9 10">TWI391</strain>
    </source>
</reference>
<comment type="subcellular location">
    <subcellularLocation>
        <location evidence="1">Cell membrane</location>
        <topology evidence="1">Peripheral membrane protein</topology>
    </subcellularLocation>
</comment>
<evidence type="ECO:0000256" key="5">
    <source>
        <dbReference type="ARBA" id="ARBA00023004"/>
    </source>
</evidence>
<dbReference type="SMART" id="SM00382">
    <property type="entry name" value="AAA"/>
    <property type="match status" value="1"/>
</dbReference>
<evidence type="ECO:0000313" key="9">
    <source>
        <dbReference type="EMBL" id="MEN5378331.1"/>
    </source>
</evidence>
<dbReference type="EMBL" id="JBDJNQ010000006">
    <property type="protein sequence ID" value="MEN5378331.1"/>
    <property type="molecule type" value="Genomic_DNA"/>
</dbReference>
<dbReference type="PANTHER" id="PTHR42771:SF2">
    <property type="entry name" value="IRON(3+)-HYDROXAMATE IMPORT ATP-BINDING PROTEIN FHUC"/>
    <property type="match status" value="1"/>
</dbReference>
<keyword evidence="3" id="KW-1003">Cell membrane</keyword>
<keyword evidence="4" id="KW-0410">Iron transport</keyword>
<evidence type="ECO:0000256" key="7">
    <source>
        <dbReference type="ARBA" id="ARBA00023136"/>
    </source>
</evidence>
<dbReference type="RefSeq" id="WP_346581517.1">
    <property type="nucleotide sequence ID" value="NZ_JBDJLH010000001.1"/>
</dbReference>
<protein>
    <submittedName>
        <fullName evidence="9">AAA family ATPase</fullName>
    </submittedName>
</protein>
<proteinExistence type="predicted"/>
<dbReference type="Pfam" id="PF13476">
    <property type="entry name" value="AAA_23"/>
    <property type="match status" value="1"/>
</dbReference>
<dbReference type="PANTHER" id="PTHR42771">
    <property type="entry name" value="IRON(3+)-HYDROXAMATE IMPORT ATP-BINDING PROTEIN FHUC"/>
    <property type="match status" value="1"/>
</dbReference>
<evidence type="ECO:0000256" key="6">
    <source>
        <dbReference type="ARBA" id="ARBA00023065"/>
    </source>
</evidence>
<dbReference type="InterPro" id="IPR003593">
    <property type="entry name" value="AAA+_ATPase"/>
</dbReference>